<sequence length="361" mass="40711">MQASDQQYPRGGSVGVSQQQLLPGVSRTFALTIPQLPEPLRTSVTNAYLLCRIADTIEDEPTLSARQKQSFHDRFNVIVAGEGEPPSRFAADLYPMLSETMSADERELIRQLPGVIAITHSLPAKERAALERCVRIMCEGMPWFQRNRRQGGLDDIFEFERYCYYVAGVVGEMLTDLFCQYSVDIAHQRERLRALSVSFGAGLQMTNILKDVWEDRRRGACWLPRDVFQQFGFELCDLSEAHYDPAFGAGIQELVARAHGHLRNALAYVQLLPPGEVGIRRFCLWALAMAALTLQRLNANPAYRSGSEVKISRRAVRATMLSFGLAAGRDTMLRRLFDWAARGLPLRSVDCTVVERRQVRV</sequence>
<dbReference type="Gene3D" id="1.10.600.10">
    <property type="entry name" value="Farnesyl Diphosphate Synthase"/>
    <property type="match status" value="1"/>
</dbReference>
<organism evidence="2 3">
    <name type="scientific">Nitrococcus mobilis Nb-231</name>
    <dbReference type="NCBI Taxonomy" id="314278"/>
    <lineage>
        <taxon>Bacteria</taxon>
        <taxon>Pseudomonadati</taxon>
        <taxon>Pseudomonadota</taxon>
        <taxon>Gammaproteobacteria</taxon>
        <taxon>Chromatiales</taxon>
        <taxon>Ectothiorhodospiraceae</taxon>
        <taxon>Nitrococcus</taxon>
    </lineage>
</organism>
<dbReference type="InterPro" id="IPR044844">
    <property type="entry name" value="Trans_IPPS_euk-type"/>
</dbReference>
<dbReference type="SFLD" id="SFLDG01018">
    <property type="entry name" value="Squalene/Phytoene_Synthase_Lik"/>
    <property type="match status" value="1"/>
</dbReference>
<dbReference type="InterPro" id="IPR008949">
    <property type="entry name" value="Isoprenoid_synthase_dom_sf"/>
</dbReference>
<dbReference type="SUPFAM" id="SSF48576">
    <property type="entry name" value="Terpenoid synthases"/>
    <property type="match status" value="1"/>
</dbReference>
<dbReference type="SFLD" id="SFLDS00005">
    <property type="entry name" value="Isoprenoid_Synthase_Type_I"/>
    <property type="match status" value="1"/>
</dbReference>
<dbReference type="HOGENOM" id="CLU_031981_1_0_6"/>
<dbReference type="GO" id="GO:0051996">
    <property type="term" value="F:squalene synthase [NAD(P)H] activity"/>
    <property type="evidence" value="ECO:0007669"/>
    <property type="project" value="InterPro"/>
</dbReference>
<comment type="caution">
    <text evidence="2">The sequence shown here is derived from an EMBL/GenBank/DDBJ whole genome shotgun (WGS) entry which is preliminary data.</text>
</comment>
<dbReference type="eggNOG" id="COG1562">
    <property type="taxonomic scope" value="Bacteria"/>
</dbReference>
<evidence type="ECO:0000313" key="3">
    <source>
        <dbReference type="Proteomes" id="UP000003374"/>
    </source>
</evidence>
<dbReference type="PROSITE" id="PS01044">
    <property type="entry name" value="SQUALEN_PHYTOEN_SYN_1"/>
    <property type="match status" value="1"/>
</dbReference>
<evidence type="ECO:0000313" key="2">
    <source>
        <dbReference type="EMBL" id="EAR22396.1"/>
    </source>
</evidence>
<dbReference type="Pfam" id="PF00494">
    <property type="entry name" value="SQS_PSY"/>
    <property type="match status" value="1"/>
</dbReference>
<protein>
    <submittedName>
        <fullName evidence="2">Squalene/phytoene synthase</fullName>
    </submittedName>
</protein>
<proteinExistence type="predicted"/>
<dbReference type="PANTHER" id="PTHR11626">
    <property type="entry name" value="FARNESYL-DIPHOSPHATE FARNESYLTRANSFERASE"/>
    <property type="match status" value="1"/>
</dbReference>
<dbReference type="Proteomes" id="UP000003374">
    <property type="component" value="Unassembled WGS sequence"/>
</dbReference>
<reference evidence="2 3" key="1">
    <citation type="submission" date="2006-02" db="EMBL/GenBank/DDBJ databases">
        <authorList>
            <person name="Waterbury J."/>
            <person name="Ferriera S."/>
            <person name="Johnson J."/>
            <person name="Kravitz S."/>
            <person name="Halpern A."/>
            <person name="Remington K."/>
            <person name="Beeson K."/>
            <person name="Tran B."/>
            <person name="Rogers Y.-H."/>
            <person name="Friedman R."/>
            <person name="Venter J.C."/>
        </authorList>
    </citation>
    <scope>NUCLEOTIDE SEQUENCE [LARGE SCALE GENOMIC DNA]</scope>
    <source>
        <strain evidence="2 3">Nb-231</strain>
    </source>
</reference>
<keyword evidence="1" id="KW-0808">Transferase</keyword>
<evidence type="ECO:0000256" key="1">
    <source>
        <dbReference type="ARBA" id="ARBA00022679"/>
    </source>
</evidence>
<dbReference type="STRING" id="314278.NB231_11689"/>
<name>A4BP95_9GAMM</name>
<dbReference type="OrthoDB" id="9807580at2"/>
<dbReference type="InterPro" id="IPR033904">
    <property type="entry name" value="Trans_IPPS_HH"/>
</dbReference>
<dbReference type="CDD" id="cd00683">
    <property type="entry name" value="Trans_IPPS_HH"/>
    <property type="match status" value="1"/>
</dbReference>
<accession>A4BP95</accession>
<gene>
    <name evidence="2" type="ORF">NB231_11689</name>
</gene>
<keyword evidence="3" id="KW-1185">Reference proteome</keyword>
<dbReference type="GO" id="GO:0045338">
    <property type="term" value="P:farnesyl diphosphate metabolic process"/>
    <property type="evidence" value="ECO:0007669"/>
    <property type="project" value="InterPro"/>
</dbReference>
<dbReference type="EMBL" id="AAOF01000003">
    <property type="protein sequence ID" value="EAR22396.1"/>
    <property type="molecule type" value="Genomic_DNA"/>
</dbReference>
<dbReference type="GO" id="GO:0016117">
    <property type="term" value="P:carotenoid biosynthetic process"/>
    <property type="evidence" value="ECO:0007669"/>
    <property type="project" value="UniProtKB-ARBA"/>
</dbReference>
<dbReference type="PANTHER" id="PTHR11626:SF2">
    <property type="entry name" value="SQUALENE SYNTHASE"/>
    <property type="match status" value="1"/>
</dbReference>
<dbReference type="InterPro" id="IPR019845">
    <property type="entry name" value="Squalene/phytoene_synthase_CS"/>
</dbReference>
<dbReference type="AlphaFoldDB" id="A4BP95"/>
<dbReference type="InterPro" id="IPR002060">
    <property type="entry name" value="Squ/phyt_synthse"/>
</dbReference>